<dbReference type="RefSeq" id="WP_191701576.1">
    <property type="nucleotide sequence ID" value="NZ_JACSPZ010000011.1"/>
</dbReference>
<dbReference type="Proteomes" id="UP000619101">
    <property type="component" value="Unassembled WGS sequence"/>
</dbReference>
<organism evidence="1 2">
    <name type="scientific">Solibacillus faecavium</name>
    <dbReference type="NCBI Taxonomy" id="2762221"/>
    <lineage>
        <taxon>Bacteria</taxon>
        <taxon>Bacillati</taxon>
        <taxon>Bacillota</taxon>
        <taxon>Bacilli</taxon>
        <taxon>Bacillales</taxon>
        <taxon>Caryophanaceae</taxon>
        <taxon>Solibacillus</taxon>
    </lineage>
</organism>
<comment type="caution">
    <text evidence="1">The sequence shown here is derived from an EMBL/GenBank/DDBJ whole genome shotgun (WGS) entry which is preliminary data.</text>
</comment>
<gene>
    <name evidence="1" type="ORF">H9635_17395</name>
</gene>
<evidence type="ECO:0000313" key="2">
    <source>
        <dbReference type="Proteomes" id="UP000619101"/>
    </source>
</evidence>
<keyword evidence="2" id="KW-1185">Reference proteome</keyword>
<accession>A0ABR8Y2T6</accession>
<name>A0ABR8Y2T6_9BACL</name>
<reference evidence="1 2" key="1">
    <citation type="submission" date="2020-08" db="EMBL/GenBank/DDBJ databases">
        <title>A Genomic Blueprint of the Chicken Gut Microbiome.</title>
        <authorList>
            <person name="Gilroy R."/>
            <person name="Ravi A."/>
            <person name="Getino M."/>
            <person name="Pursley I."/>
            <person name="Horton D.L."/>
            <person name="Alikhan N.-F."/>
            <person name="Baker D."/>
            <person name="Gharbi K."/>
            <person name="Hall N."/>
            <person name="Watson M."/>
            <person name="Adriaenssens E.M."/>
            <person name="Foster-Nyarko E."/>
            <person name="Jarju S."/>
            <person name="Secka A."/>
            <person name="Antonio M."/>
            <person name="Oren A."/>
            <person name="Chaudhuri R."/>
            <person name="La Ragione R.M."/>
            <person name="Hildebrand F."/>
            <person name="Pallen M.J."/>
        </authorList>
    </citation>
    <scope>NUCLEOTIDE SEQUENCE [LARGE SCALE GENOMIC DNA]</scope>
    <source>
        <strain evidence="1 2">A46</strain>
    </source>
</reference>
<protein>
    <submittedName>
        <fullName evidence="1">Uncharacterized protein</fullName>
    </submittedName>
</protein>
<evidence type="ECO:0000313" key="1">
    <source>
        <dbReference type="EMBL" id="MBD8038523.1"/>
    </source>
</evidence>
<proteinExistence type="predicted"/>
<sequence>MISPGENSRLWEQFHKDNIIAIGRDYLGVIKNYSLKEAVERRIAEQRADGVRPVHDTKAVWDFYSDIKIGDIIYVKEGIKKILARGVVTGDYYFAYEASE</sequence>
<dbReference type="EMBL" id="JACSPZ010000011">
    <property type="protein sequence ID" value="MBD8038523.1"/>
    <property type="molecule type" value="Genomic_DNA"/>
</dbReference>